<dbReference type="EMBL" id="OCNH01000001">
    <property type="protein sequence ID" value="SOD79301.1"/>
    <property type="molecule type" value="Genomic_DNA"/>
</dbReference>
<organism evidence="1 2">
    <name type="scientific">Spirosoma fluviale</name>
    <dbReference type="NCBI Taxonomy" id="1597977"/>
    <lineage>
        <taxon>Bacteria</taxon>
        <taxon>Pseudomonadati</taxon>
        <taxon>Bacteroidota</taxon>
        <taxon>Cytophagia</taxon>
        <taxon>Cytophagales</taxon>
        <taxon>Cytophagaceae</taxon>
        <taxon>Spirosoma</taxon>
    </lineage>
</organism>
<gene>
    <name evidence="1" type="ORF">SAMN06269250_0902</name>
</gene>
<evidence type="ECO:0000313" key="2">
    <source>
        <dbReference type="Proteomes" id="UP000219452"/>
    </source>
</evidence>
<name>A0A286F7U3_9BACT</name>
<proteinExistence type="predicted"/>
<accession>A0A286F7U3</accession>
<dbReference type="AlphaFoldDB" id="A0A286F7U3"/>
<keyword evidence="2" id="KW-1185">Reference proteome</keyword>
<protein>
    <submittedName>
        <fullName evidence="1">Uncharacterized protein</fullName>
    </submittedName>
</protein>
<reference evidence="2" key="1">
    <citation type="submission" date="2017-09" db="EMBL/GenBank/DDBJ databases">
        <authorList>
            <person name="Varghese N."/>
            <person name="Submissions S."/>
        </authorList>
    </citation>
    <scope>NUCLEOTIDE SEQUENCE [LARGE SCALE GENOMIC DNA]</scope>
    <source>
        <strain evidence="2">DSM 29961</strain>
    </source>
</reference>
<sequence>MDAPGNPKDVFFSLLMNSTKQPNLYGFLTL</sequence>
<dbReference type="Proteomes" id="UP000219452">
    <property type="component" value="Unassembled WGS sequence"/>
</dbReference>
<evidence type="ECO:0000313" key="1">
    <source>
        <dbReference type="EMBL" id="SOD79301.1"/>
    </source>
</evidence>